<keyword evidence="2 5" id="KW-0812">Transmembrane</keyword>
<dbReference type="Proteomes" id="UP000814176">
    <property type="component" value="Unassembled WGS sequence"/>
</dbReference>
<keyword evidence="3 5" id="KW-1133">Transmembrane helix</keyword>
<evidence type="ECO:0000256" key="2">
    <source>
        <dbReference type="ARBA" id="ARBA00022692"/>
    </source>
</evidence>
<reference evidence="6 7" key="1">
    <citation type="journal article" date="2021" name="Environ. Microbiol.">
        <title>Gene family expansions and transcriptome signatures uncover fungal adaptations to wood decay.</title>
        <authorList>
            <person name="Hage H."/>
            <person name="Miyauchi S."/>
            <person name="Viragh M."/>
            <person name="Drula E."/>
            <person name="Min B."/>
            <person name="Chaduli D."/>
            <person name="Navarro D."/>
            <person name="Favel A."/>
            <person name="Norest M."/>
            <person name="Lesage-Meessen L."/>
            <person name="Balint B."/>
            <person name="Merenyi Z."/>
            <person name="de Eugenio L."/>
            <person name="Morin E."/>
            <person name="Martinez A.T."/>
            <person name="Baldrian P."/>
            <person name="Stursova M."/>
            <person name="Martinez M.J."/>
            <person name="Novotny C."/>
            <person name="Magnuson J.K."/>
            <person name="Spatafora J.W."/>
            <person name="Maurice S."/>
            <person name="Pangilinan J."/>
            <person name="Andreopoulos W."/>
            <person name="LaButti K."/>
            <person name="Hundley H."/>
            <person name="Na H."/>
            <person name="Kuo A."/>
            <person name="Barry K."/>
            <person name="Lipzen A."/>
            <person name="Henrissat B."/>
            <person name="Riley R."/>
            <person name="Ahrendt S."/>
            <person name="Nagy L.G."/>
            <person name="Grigoriev I.V."/>
            <person name="Martin F."/>
            <person name="Rosso M.N."/>
        </authorList>
    </citation>
    <scope>NUCLEOTIDE SEQUENCE [LARGE SCALE GENOMIC DNA]</scope>
    <source>
        <strain evidence="6 7">CIRM-BRFM 1785</strain>
    </source>
</reference>
<dbReference type="Pfam" id="PF06687">
    <property type="entry name" value="SUR7"/>
    <property type="match status" value="1"/>
</dbReference>
<dbReference type="PANTHER" id="PTHR28013">
    <property type="entry name" value="PROTEIN DCV1-RELATED"/>
    <property type="match status" value="1"/>
</dbReference>
<comment type="caution">
    <text evidence="6">The sequence shown here is derived from an EMBL/GenBank/DDBJ whole genome shotgun (WGS) entry which is preliminary data.</text>
</comment>
<dbReference type="InterPro" id="IPR009571">
    <property type="entry name" value="SUR7/Rim9-like_fungi"/>
</dbReference>
<evidence type="ECO:0000313" key="7">
    <source>
        <dbReference type="Proteomes" id="UP000814176"/>
    </source>
</evidence>
<name>A0ABQ8K381_9APHY</name>
<evidence type="ECO:0000256" key="5">
    <source>
        <dbReference type="SAM" id="Phobius"/>
    </source>
</evidence>
<dbReference type="InterPro" id="IPR051380">
    <property type="entry name" value="pH-response_reg_palI/RIM9"/>
</dbReference>
<dbReference type="RefSeq" id="XP_047774413.1">
    <property type="nucleotide sequence ID" value="XM_047917724.1"/>
</dbReference>
<evidence type="ECO:0000313" key="6">
    <source>
        <dbReference type="EMBL" id="KAH9831252.1"/>
    </source>
</evidence>
<organism evidence="6 7">
    <name type="scientific">Rhodofomes roseus</name>
    <dbReference type="NCBI Taxonomy" id="34475"/>
    <lineage>
        <taxon>Eukaryota</taxon>
        <taxon>Fungi</taxon>
        <taxon>Dikarya</taxon>
        <taxon>Basidiomycota</taxon>
        <taxon>Agaricomycotina</taxon>
        <taxon>Agaricomycetes</taxon>
        <taxon>Polyporales</taxon>
        <taxon>Rhodofomes</taxon>
    </lineage>
</organism>
<feature type="transmembrane region" description="Helical" evidence="5">
    <location>
        <begin position="201"/>
        <end position="224"/>
    </location>
</feature>
<accession>A0ABQ8K381</accession>
<evidence type="ECO:0008006" key="8">
    <source>
        <dbReference type="Google" id="ProtNLM"/>
    </source>
</evidence>
<gene>
    <name evidence="6" type="ORF">C8Q71DRAFT_311511</name>
</gene>
<sequence>MHVISAAPINPSQPHPLLPTLPLRQQDIPISRPLFTTFLRPTMAASAAIPGLFLTFAAMVLLIFASVSVPTWNPVRFLTTTVDGTTTSFGVFGYTGSDTHIGWYFPSGVADGTLNDGLFHNLTIALILVPIAAGLSGIAFLFGLCGAGYHRVGTVLMTLVSALAFLITLIVWIIEMALFGIARDHVRERGGVATYQNANWLVLGALVALFLAFFASLCGTFGSYRSRRAAY</sequence>
<feature type="transmembrane region" description="Helical" evidence="5">
    <location>
        <begin position="156"/>
        <end position="181"/>
    </location>
</feature>
<dbReference type="EMBL" id="JADCUA010000027">
    <property type="protein sequence ID" value="KAH9831252.1"/>
    <property type="molecule type" value="Genomic_DNA"/>
</dbReference>
<feature type="transmembrane region" description="Helical" evidence="5">
    <location>
        <begin position="47"/>
        <end position="69"/>
    </location>
</feature>
<dbReference type="PANTHER" id="PTHR28013:SF3">
    <property type="entry name" value="PROTEIN DCV1-RELATED"/>
    <property type="match status" value="1"/>
</dbReference>
<evidence type="ECO:0000256" key="3">
    <source>
        <dbReference type="ARBA" id="ARBA00022989"/>
    </source>
</evidence>
<protein>
    <recommendedName>
        <fullName evidence="8">Pali-domain-containing protein</fullName>
    </recommendedName>
</protein>
<dbReference type="GeneID" id="71998456"/>
<keyword evidence="7" id="KW-1185">Reference proteome</keyword>
<evidence type="ECO:0000256" key="1">
    <source>
        <dbReference type="ARBA" id="ARBA00004141"/>
    </source>
</evidence>
<feature type="transmembrane region" description="Helical" evidence="5">
    <location>
        <begin position="122"/>
        <end position="144"/>
    </location>
</feature>
<comment type="subcellular location">
    <subcellularLocation>
        <location evidence="1">Membrane</location>
        <topology evidence="1">Multi-pass membrane protein</topology>
    </subcellularLocation>
</comment>
<proteinExistence type="predicted"/>
<evidence type="ECO:0000256" key="4">
    <source>
        <dbReference type="ARBA" id="ARBA00023136"/>
    </source>
</evidence>
<keyword evidence="4 5" id="KW-0472">Membrane</keyword>